<feature type="transmembrane region" description="Helical" evidence="1">
    <location>
        <begin position="96"/>
        <end position="119"/>
    </location>
</feature>
<keyword evidence="2" id="KW-0732">Signal</keyword>
<reference evidence="4" key="1">
    <citation type="journal article" date="2011" name="Plant Cell">
        <title>Transcriptional programming and functional interactions within the Phytophthora sojae RXLR effector repertoire.</title>
        <authorList>
            <person name="Wang Q."/>
            <person name="Han C."/>
            <person name="Ferreira A.O."/>
            <person name="Yu X."/>
            <person name="Ye W."/>
            <person name="Tripathy S."/>
            <person name="Kale S.D."/>
            <person name="Gu B."/>
            <person name="Sheng Y."/>
            <person name="Sui Y."/>
            <person name="Wang X."/>
            <person name="Zhang Z."/>
            <person name="Cheng B."/>
            <person name="Dong S."/>
            <person name="Shan W."/>
            <person name="Zheng X."/>
            <person name="Dou D."/>
            <person name="Tyler B.M."/>
            <person name="Wang Y."/>
        </authorList>
    </citation>
    <scope>NUCLEOTIDE SEQUENCE</scope>
    <source>
        <strain evidence="3">P7074</strain>
        <strain evidence="4">P7076</strain>
    </source>
</reference>
<evidence type="ECO:0000256" key="1">
    <source>
        <dbReference type="SAM" id="Phobius"/>
    </source>
</evidence>
<organism evidence="4">
    <name type="scientific">Phytophthora sojae</name>
    <name type="common">Soybean stem and root rot agent</name>
    <name type="synonym">Phytophthora megasperma f. sp. glycines</name>
    <dbReference type="NCBI Taxonomy" id="67593"/>
    <lineage>
        <taxon>Eukaryota</taxon>
        <taxon>Sar</taxon>
        <taxon>Stramenopiles</taxon>
        <taxon>Oomycota</taxon>
        <taxon>Peronosporomycetes</taxon>
        <taxon>Peronosporales</taxon>
        <taxon>Peronosporaceae</taxon>
        <taxon>Phytophthora</taxon>
    </lineage>
</organism>
<dbReference type="AlphaFoldDB" id="E0W5I0"/>
<dbReference type="EMBL" id="JN254089">
    <property type="protein sequence ID" value="AEK80902.1"/>
    <property type="molecule type" value="Genomic_DNA"/>
</dbReference>
<proteinExistence type="predicted"/>
<name>E0W5I0_PHYSO</name>
<sequence length="120" mass="12508">MRALYFVLLLAIFTATSTGLDTAENSVLVKHRQSDNEIAGRDQQRYLRTETKAGAGKKLEILGITALVKKDGTAPTEERGLGKLGGLAKGKLNLKAILLGGALAAVVVVPVGIGLGIALK</sequence>
<dbReference type="KEGG" id="psoj:PHYSODRAFT_287021"/>
<evidence type="ECO:0000313" key="4">
    <source>
        <dbReference type="EMBL" id="AEK80902.1"/>
    </source>
</evidence>
<feature type="chain" id="PRO_5007652854" evidence="2">
    <location>
        <begin position="20"/>
        <end position="120"/>
    </location>
</feature>
<dbReference type="EMBL" id="JN254088">
    <property type="protein sequence ID" value="AEK80901.1"/>
    <property type="molecule type" value="Genomic_DNA"/>
</dbReference>
<keyword evidence="1" id="KW-0472">Membrane</keyword>
<dbReference type="VEuPathDB" id="FungiDB:PHYSODRAFT_287021"/>
<keyword evidence="1" id="KW-0812">Transmembrane</keyword>
<feature type="signal peptide" evidence="2">
    <location>
        <begin position="1"/>
        <end position="19"/>
    </location>
</feature>
<protein>
    <submittedName>
        <fullName evidence="4">Avh201</fullName>
    </submittedName>
</protein>
<evidence type="ECO:0000256" key="2">
    <source>
        <dbReference type="SAM" id="SignalP"/>
    </source>
</evidence>
<evidence type="ECO:0000313" key="3">
    <source>
        <dbReference type="EMBL" id="AEK80901.1"/>
    </source>
</evidence>
<keyword evidence="1" id="KW-1133">Transmembrane helix</keyword>
<accession>E0W5I0</accession>
<dbReference type="RefSeq" id="XP_009533113.1">
    <property type="nucleotide sequence ID" value="XM_009534818.1"/>
</dbReference>
<gene>
    <name evidence="4" type="primary">Avh</name>
</gene>